<evidence type="ECO:0000313" key="4">
    <source>
        <dbReference type="EMBL" id="OBX35329.1"/>
    </source>
</evidence>
<dbReference type="PANTHER" id="PTHR30570:SF6">
    <property type="entry name" value="PHOSPHATE-BINDING PROTEIN PSTS"/>
    <property type="match status" value="1"/>
</dbReference>
<dbReference type="PANTHER" id="PTHR30570">
    <property type="entry name" value="PERIPLASMIC PHOSPHATE BINDING COMPONENT OF PHOSPHATE ABC TRANSPORTER"/>
    <property type="match status" value="1"/>
</dbReference>
<dbReference type="InterPro" id="IPR024370">
    <property type="entry name" value="PBP_domain"/>
</dbReference>
<dbReference type="SUPFAM" id="SSF53850">
    <property type="entry name" value="Periplasmic binding protein-like II"/>
    <property type="match status" value="1"/>
</dbReference>
<feature type="signal peptide" evidence="2">
    <location>
        <begin position="1"/>
        <end position="26"/>
    </location>
</feature>
<proteinExistence type="predicted"/>
<evidence type="ECO:0000259" key="3">
    <source>
        <dbReference type="Pfam" id="PF12849"/>
    </source>
</evidence>
<dbReference type="Proteomes" id="UP000092504">
    <property type="component" value="Unassembled WGS sequence"/>
</dbReference>
<dbReference type="AlphaFoldDB" id="A0A1B8NZB1"/>
<dbReference type="EMBL" id="MAJD01000002">
    <property type="protein sequence ID" value="OBX35329.1"/>
    <property type="molecule type" value="Genomic_DNA"/>
</dbReference>
<feature type="chain" id="PRO_5008611243" description="PBP domain-containing protein" evidence="2">
    <location>
        <begin position="27"/>
        <end position="127"/>
    </location>
</feature>
<evidence type="ECO:0000256" key="1">
    <source>
        <dbReference type="ARBA" id="ARBA00022729"/>
    </source>
</evidence>
<dbReference type="Pfam" id="PF12849">
    <property type="entry name" value="PBP_like_2"/>
    <property type="match status" value="1"/>
</dbReference>
<protein>
    <recommendedName>
        <fullName evidence="3">PBP domain-containing protein</fullName>
    </recommendedName>
</protein>
<dbReference type="Gene3D" id="3.40.190.10">
    <property type="entry name" value="Periplasmic binding protein-like II"/>
    <property type="match status" value="1"/>
</dbReference>
<organism evidence="4 5">
    <name type="scientific">Halomonas elongata</name>
    <dbReference type="NCBI Taxonomy" id="2746"/>
    <lineage>
        <taxon>Bacteria</taxon>
        <taxon>Pseudomonadati</taxon>
        <taxon>Pseudomonadota</taxon>
        <taxon>Gammaproteobacteria</taxon>
        <taxon>Oceanospirillales</taxon>
        <taxon>Halomonadaceae</taxon>
        <taxon>Halomonas</taxon>
    </lineage>
</organism>
<evidence type="ECO:0000256" key="2">
    <source>
        <dbReference type="SAM" id="SignalP"/>
    </source>
</evidence>
<comment type="caution">
    <text evidence="4">The sequence shown here is derived from an EMBL/GenBank/DDBJ whole genome shotgun (WGS) entry which is preliminary data.</text>
</comment>
<sequence length="127" mass="13905">MSSAIRQRLGAILLAMSVIWTAPVSAEEPVGTLGTVGSDTMAGLMLRWGERLAHRHPGMRLQLQASGSASAPPALTAGTTLIGPMSRPMTEDEKAAFEHRYGYPLGPWWWRGMRWSWWCIGIILCVA</sequence>
<name>A0A1B8NZB1_HALEL</name>
<dbReference type="InterPro" id="IPR050811">
    <property type="entry name" value="Phosphate_ABC_transporter"/>
</dbReference>
<gene>
    <name evidence="4" type="ORF">A8U91_04401</name>
</gene>
<reference evidence="4 5" key="1">
    <citation type="submission" date="2016-06" db="EMBL/GenBank/DDBJ databases">
        <title>Genome sequence of halotolerant plant growth promoting strain of Halomonas elongata HEK1 isolated from salterns of Rann of Kutch, Gujarat, India.</title>
        <authorList>
            <person name="Gaba S."/>
            <person name="Singh R.N."/>
            <person name="Abrol S."/>
            <person name="Kaushik R."/>
            <person name="Saxena A.K."/>
        </authorList>
    </citation>
    <scope>NUCLEOTIDE SEQUENCE [LARGE SCALE GENOMIC DNA]</scope>
    <source>
        <strain evidence="4 5">HEK1</strain>
    </source>
</reference>
<keyword evidence="1 2" id="KW-0732">Signal</keyword>
<accession>A0A1B8NZB1</accession>
<evidence type="ECO:0000313" key="5">
    <source>
        <dbReference type="Proteomes" id="UP000092504"/>
    </source>
</evidence>
<feature type="domain" description="PBP" evidence="3">
    <location>
        <begin position="27"/>
        <end position="98"/>
    </location>
</feature>
<dbReference type="PATRIC" id="fig|2746.7.peg.4535"/>